<accession>A0ABV4XI13</accession>
<dbReference type="InterPro" id="IPR002686">
    <property type="entry name" value="Transposase_17"/>
</dbReference>
<dbReference type="SUPFAM" id="SSF143422">
    <property type="entry name" value="Transposase IS200-like"/>
    <property type="match status" value="1"/>
</dbReference>
<evidence type="ECO:0000313" key="2">
    <source>
        <dbReference type="EMBL" id="MFB2891345.1"/>
    </source>
</evidence>
<protein>
    <submittedName>
        <fullName evidence="2">Transposase</fullName>
    </submittedName>
</protein>
<proteinExistence type="predicted"/>
<evidence type="ECO:0000259" key="1">
    <source>
        <dbReference type="SMART" id="SM01321"/>
    </source>
</evidence>
<dbReference type="PANTHER" id="PTHR36966">
    <property type="entry name" value="REP-ASSOCIATED TYROSINE TRANSPOSASE"/>
    <property type="match status" value="1"/>
</dbReference>
<dbReference type="InterPro" id="IPR052715">
    <property type="entry name" value="RAYT_transposase"/>
</dbReference>
<dbReference type="InterPro" id="IPR036515">
    <property type="entry name" value="Transposase_17_sf"/>
</dbReference>
<dbReference type="NCBIfam" id="NF047646">
    <property type="entry name" value="REP_Tyr_transpos"/>
    <property type="match status" value="1"/>
</dbReference>
<feature type="domain" description="Transposase IS200-like" evidence="1">
    <location>
        <begin position="9"/>
        <end position="137"/>
    </location>
</feature>
<name>A0ABV4XI13_9CYAN</name>
<organism evidence="2 3">
    <name type="scientific">Floridaenema flaviceps BLCC-F50</name>
    <dbReference type="NCBI Taxonomy" id="3153642"/>
    <lineage>
        <taxon>Bacteria</taxon>
        <taxon>Bacillati</taxon>
        <taxon>Cyanobacteriota</taxon>
        <taxon>Cyanophyceae</taxon>
        <taxon>Oscillatoriophycideae</taxon>
        <taxon>Aerosakkonematales</taxon>
        <taxon>Aerosakkonemataceae</taxon>
        <taxon>Floridanema</taxon>
        <taxon>Floridanema flaviceps</taxon>
    </lineage>
</organism>
<dbReference type="RefSeq" id="WP_413261024.1">
    <property type="nucleotide sequence ID" value="NZ_JBHFNR010000003.1"/>
</dbReference>
<dbReference type="SMART" id="SM01321">
    <property type="entry name" value="Y1_Tnp"/>
    <property type="match status" value="1"/>
</dbReference>
<dbReference type="PANTHER" id="PTHR36966:SF1">
    <property type="entry name" value="REP-ASSOCIATED TYROSINE TRANSPOSASE"/>
    <property type="match status" value="1"/>
</dbReference>
<dbReference type="Proteomes" id="UP001576784">
    <property type="component" value="Unassembled WGS sequence"/>
</dbReference>
<evidence type="ECO:0000313" key="3">
    <source>
        <dbReference type="Proteomes" id="UP001576784"/>
    </source>
</evidence>
<reference evidence="2 3" key="1">
    <citation type="submission" date="2024-09" db="EMBL/GenBank/DDBJ databases">
        <title>Floridaenema gen nov. (Aerosakkonemataceae, Aerosakkonematales ord. nov., Cyanobacteria) from benthic tropical and subtropical fresh waters, with the description of four new species.</title>
        <authorList>
            <person name="Moretto J.A."/>
            <person name="Berthold D.E."/>
            <person name="Lefler F.W."/>
            <person name="Huang I.-S."/>
            <person name="Laughinghouse H. IV."/>
        </authorList>
    </citation>
    <scope>NUCLEOTIDE SEQUENCE [LARGE SCALE GENOMIC DNA]</scope>
    <source>
        <strain evidence="2 3">BLCC-F50</strain>
    </source>
</reference>
<dbReference type="Gene3D" id="3.30.70.1290">
    <property type="entry name" value="Transposase IS200-like"/>
    <property type="match status" value="1"/>
</dbReference>
<gene>
    <name evidence="2" type="ORF">ACE1CI_00205</name>
</gene>
<sequence>MPNYRRLFVPGGTYFFTIVTYQRYPWLCSDIGRTALRNAFIYVKQRYPFSIEAIVLLPEHFHCILSLPEGDKDYANRWRLIKRFVTKRYANQLGIDLEISQSREKRHESNLWQRRYWEHLIRDETDFANHCNYIHYNPVKHGLCNSAQDWEFSSYHRFVSQGIYPKDWGVSQSPNIPCDVGYE</sequence>
<comment type="caution">
    <text evidence="2">The sequence shown here is derived from an EMBL/GenBank/DDBJ whole genome shotgun (WGS) entry which is preliminary data.</text>
</comment>
<keyword evidence="3" id="KW-1185">Reference proteome</keyword>
<dbReference type="EMBL" id="JBHFNR010000003">
    <property type="protein sequence ID" value="MFB2891345.1"/>
    <property type="molecule type" value="Genomic_DNA"/>
</dbReference>